<dbReference type="Pfam" id="PF01757">
    <property type="entry name" value="Acyl_transf_3"/>
    <property type="match status" value="1"/>
</dbReference>
<dbReference type="GO" id="GO:0009246">
    <property type="term" value="P:enterobacterial common antigen biosynthetic process"/>
    <property type="evidence" value="ECO:0007669"/>
    <property type="project" value="TreeGrafter"/>
</dbReference>
<evidence type="ECO:0000256" key="1">
    <source>
        <dbReference type="ARBA" id="ARBA00004651"/>
    </source>
</evidence>
<feature type="transmembrane region" description="Helical" evidence="7">
    <location>
        <begin position="256"/>
        <end position="274"/>
    </location>
</feature>
<feature type="transmembrane region" description="Helical" evidence="7">
    <location>
        <begin position="12"/>
        <end position="30"/>
    </location>
</feature>
<evidence type="ECO:0000256" key="6">
    <source>
        <dbReference type="ARBA" id="ARBA00023136"/>
    </source>
</evidence>
<feature type="domain" description="Acyltransferase 3" evidence="8">
    <location>
        <begin position="8"/>
        <end position="341"/>
    </location>
</feature>
<keyword evidence="4 7" id="KW-0812">Transmembrane</keyword>
<evidence type="ECO:0000256" key="4">
    <source>
        <dbReference type="ARBA" id="ARBA00022692"/>
    </source>
</evidence>
<name>A0AAU9R5J8_9LACO</name>
<comment type="similarity">
    <text evidence="2">Belongs to the acyltransferase 3 family.</text>
</comment>
<feature type="transmembrane region" description="Helical" evidence="7">
    <location>
        <begin position="88"/>
        <end position="104"/>
    </location>
</feature>
<evidence type="ECO:0000256" key="7">
    <source>
        <dbReference type="SAM" id="Phobius"/>
    </source>
</evidence>
<protein>
    <submittedName>
        <fullName evidence="9">Membrane protein</fullName>
    </submittedName>
</protein>
<dbReference type="GO" id="GO:0005886">
    <property type="term" value="C:plasma membrane"/>
    <property type="evidence" value="ECO:0007669"/>
    <property type="project" value="UniProtKB-SubCell"/>
</dbReference>
<feature type="transmembrane region" description="Helical" evidence="7">
    <location>
        <begin position="152"/>
        <end position="175"/>
    </location>
</feature>
<dbReference type="EMBL" id="OV915080">
    <property type="protein sequence ID" value="CAH1706897.1"/>
    <property type="molecule type" value="Genomic_DNA"/>
</dbReference>
<dbReference type="AlphaFoldDB" id="A0AAU9R5J8"/>
<feature type="transmembrane region" description="Helical" evidence="7">
    <location>
        <begin position="50"/>
        <end position="68"/>
    </location>
</feature>
<comment type="subcellular location">
    <subcellularLocation>
        <location evidence="1">Cell membrane</location>
        <topology evidence="1">Multi-pass membrane protein</topology>
    </subcellularLocation>
</comment>
<sequence>MAHKQRVAYLDYLRLVAILGVITIHVATSLNFYRQDYASLNWQILNFWDGLSRFCVPVFIMISGAIFLNPDFDLSWEKLFKKHLRRIVVSYLIWQLIYCGWYYFAKGGDLVTVAKFLIGSYDHLWYLPMIAGLYLVTPLLRPLARRRQLLEYYLLLALLFAWLLPTGLDLIRLWPKPPKHMADALAAFKRLLGKLDLQTVMGFGGYYMAGYYFSQAHMSKRNLYFVQALGLLGAGATIGLSGWLTAKAGHLRLTLYSYNSFFVLLESSAVFLSLQMLKPRLWSEEVLGELAGSVMGIYLLHPLLIYYWGKTPVWQLAASNSAWLPGLVILIFASSLAIVWLLRRSRFLARWLL</sequence>
<gene>
    <name evidence="9" type="ORF">LDD865_1740</name>
</gene>
<feature type="transmembrane region" description="Helical" evidence="7">
    <location>
        <begin position="225"/>
        <end position="244"/>
    </location>
</feature>
<dbReference type="InterPro" id="IPR002656">
    <property type="entry name" value="Acyl_transf_3_dom"/>
</dbReference>
<feature type="transmembrane region" description="Helical" evidence="7">
    <location>
        <begin position="124"/>
        <end position="140"/>
    </location>
</feature>
<dbReference type="PANTHER" id="PTHR40074:SF2">
    <property type="entry name" value="O-ACETYLTRANSFERASE WECH"/>
    <property type="match status" value="1"/>
</dbReference>
<feature type="transmembrane region" description="Helical" evidence="7">
    <location>
        <begin position="286"/>
        <end position="309"/>
    </location>
</feature>
<evidence type="ECO:0000256" key="2">
    <source>
        <dbReference type="ARBA" id="ARBA00007400"/>
    </source>
</evidence>
<feature type="transmembrane region" description="Helical" evidence="7">
    <location>
        <begin position="195"/>
        <end position="213"/>
    </location>
</feature>
<evidence type="ECO:0000313" key="10">
    <source>
        <dbReference type="Proteomes" id="UP001295440"/>
    </source>
</evidence>
<dbReference type="GO" id="GO:0016413">
    <property type="term" value="F:O-acetyltransferase activity"/>
    <property type="evidence" value="ECO:0007669"/>
    <property type="project" value="TreeGrafter"/>
</dbReference>
<evidence type="ECO:0000256" key="5">
    <source>
        <dbReference type="ARBA" id="ARBA00022989"/>
    </source>
</evidence>
<proteinExistence type="inferred from homology"/>
<dbReference type="Proteomes" id="UP001295440">
    <property type="component" value="Chromosome"/>
</dbReference>
<evidence type="ECO:0000259" key="8">
    <source>
        <dbReference type="Pfam" id="PF01757"/>
    </source>
</evidence>
<feature type="transmembrane region" description="Helical" evidence="7">
    <location>
        <begin position="321"/>
        <end position="342"/>
    </location>
</feature>
<dbReference type="RefSeq" id="WP_013439024.1">
    <property type="nucleotide sequence ID" value="NZ_OV915080.1"/>
</dbReference>
<evidence type="ECO:0000256" key="3">
    <source>
        <dbReference type="ARBA" id="ARBA00022475"/>
    </source>
</evidence>
<reference evidence="9" key="1">
    <citation type="submission" date="2022-02" db="EMBL/GenBank/DDBJ databases">
        <authorList>
            <person name="Deutsch MARIE S."/>
        </authorList>
    </citation>
    <scope>NUCLEOTIDE SEQUENCE</scope>
    <source>
        <strain evidence="9">CIRM-BIA865</strain>
    </source>
</reference>
<evidence type="ECO:0000313" key="9">
    <source>
        <dbReference type="EMBL" id="CAH1706897.1"/>
    </source>
</evidence>
<keyword evidence="3" id="KW-1003">Cell membrane</keyword>
<keyword evidence="5 7" id="KW-1133">Transmembrane helix</keyword>
<accession>A0AAU9R5J8</accession>
<dbReference type="PANTHER" id="PTHR40074">
    <property type="entry name" value="O-ACETYLTRANSFERASE WECH"/>
    <property type="match status" value="1"/>
</dbReference>
<organism evidence="9 10">
    <name type="scientific">Lactobacillus delbrueckii subsp. delbrueckii</name>
    <dbReference type="NCBI Taxonomy" id="83684"/>
    <lineage>
        <taxon>Bacteria</taxon>
        <taxon>Bacillati</taxon>
        <taxon>Bacillota</taxon>
        <taxon>Bacilli</taxon>
        <taxon>Lactobacillales</taxon>
        <taxon>Lactobacillaceae</taxon>
        <taxon>Lactobacillus</taxon>
    </lineage>
</organism>
<keyword evidence="6 7" id="KW-0472">Membrane</keyword>